<sequence>MENVKTVYGPCSDCGGKGYNVIDDENGTLDDGRAMREGCTKHCDKCNGSGVGEIIAFIDG</sequence>
<evidence type="ECO:0000313" key="1">
    <source>
        <dbReference type="EMBL" id="GAG63072.1"/>
    </source>
</evidence>
<gene>
    <name evidence="1" type="ORF">S01H4_20288</name>
</gene>
<name>X0ZYW3_9ZZZZ</name>
<accession>X0ZYW3</accession>
<reference evidence="1" key="1">
    <citation type="journal article" date="2014" name="Front. Microbiol.">
        <title>High frequency of phylogenetically diverse reductive dehalogenase-homologous genes in deep subseafloor sedimentary metagenomes.</title>
        <authorList>
            <person name="Kawai M."/>
            <person name="Futagami T."/>
            <person name="Toyoda A."/>
            <person name="Takaki Y."/>
            <person name="Nishi S."/>
            <person name="Hori S."/>
            <person name="Arai W."/>
            <person name="Tsubouchi T."/>
            <person name="Morono Y."/>
            <person name="Uchiyama I."/>
            <person name="Ito T."/>
            <person name="Fujiyama A."/>
            <person name="Inagaki F."/>
            <person name="Takami H."/>
        </authorList>
    </citation>
    <scope>NUCLEOTIDE SEQUENCE</scope>
    <source>
        <strain evidence="1">Expedition CK06-06</strain>
    </source>
</reference>
<dbReference type="AlphaFoldDB" id="X0ZYW3"/>
<comment type="caution">
    <text evidence="1">The sequence shown here is derived from an EMBL/GenBank/DDBJ whole genome shotgun (WGS) entry which is preliminary data.</text>
</comment>
<dbReference type="EMBL" id="BART01009112">
    <property type="protein sequence ID" value="GAG63072.1"/>
    <property type="molecule type" value="Genomic_DNA"/>
</dbReference>
<proteinExistence type="predicted"/>
<organism evidence="1">
    <name type="scientific">marine sediment metagenome</name>
    <dbReference type="NCBI Taxonomy" id="412755"/>
    <lineage>
        <taxon>unclassified sequences</taxon>
        <taxon>metagenomes</taxon>
        <taxon>ecological metagenomes</taxon>
    </lineage>
</organism>
<protein>
    <submittedName>
        <fullName evidence="1">Uncharacterized protein</fullName>
    </submittedName>
</protein>